<dbReference type="SUPFAM" id="SSF57701">
    <property type="entry name" value="Zn2/Cys6 DNA-binding domain"/>
    <property type="match status" value="1"/>
</dbReference>
<dbReference type="RefSeq" id="XP_064657708.1">
    <property type="nucleotide sequence ID" value="XM_064803907.1"/>
</dbReference>
<dbReference type="PANTHER" id="PTHR47784:SF5">
    <property type="entry name" value="STEROL UPTAKE CONTROL PROTEIN 2"/>
    <property type="match status" value="1"/>
</dbReference>
<dbReference type="InterPro" id="IPR053157">
    <property type="entry name" value="Sterol_Uptake_Regulator"/>
</dbReference>
<dbReference type="SMART" id="SM00066">
    <property type="entry name" value="GAL4"/>
    <property type="match status" value="1"/>
</dbReference>
<evidence type="ECO:0000259" key="2">
    <source>
        <dbReference type="PROSITE" id="PS50048"/>
    </source>
</evidence>
<evidence type="ECO:0000313" key="4">
    <source>
        <dbReference type="Proteomes" id="UP001337655"/>
    </source>
</evidence>
<keyword evidence="4" id="KW-1185">Reference proteome</keyword>
<sequence length="376" mass="42288">MPRRGVKKSHTGCDQCKQRKVKCNEEAPCGNCLRREEACSLAAPKASPDPASISGAATTSQDWMQDMELMYHYMSHVSKNPLGVRDEVQQLFESFIPAESMRFDFLLHSLLALSALNLALLRLGQASKYLLLCDRHQSAALKGFRSTLSEQITPEKGNALFACATIISLSAKARSRVITAMMPHPRQLDMDNVTQSFLLSRGVREVIGVAREAVTNGPLEQIFQRMELSELERAAVVLPKAINDRFIHLQLWLSDEKQDDPTYTPLCDALECLREIHHIMRHFLITTGTLQTGHVWSWPVRVPIDYIHLIQARDPVALVILAHFAPATTAARAWYTDGWADACLEGISKCLPAEMHSWLRWPREMKDGTFAQLLSE</sequence>
<dbReference type="GeneID" id="89928006"/>
<organism evidence="3 4">
    <name type="scientific">Saxophila tyrrhenica</name>
    <dbReference type="NCBI Taxonomy" id="1690608"/>
    <lineage>
        <taxon>Eukaryota</taxon>
        <taxon>Fungi</taxon>
        <taxon>Dikarya</taxon>
        <taxon>Ascomycota</taxon>
        <taxon>Pezizomycotina</taxon>
        <taxon>Dothideomycetes</taxon>
        <taxon>Dothideomycetidae</taxon>
        <taxon>Mycosphaerellales</taxon>
        <taxon>Extremaceae</taxon>
        <taxon>Saxophila</taxon>
    </lineage>
</organism>
<dbReference type="EMBL" id="JAVRRT010000010">
    <property type="protein sequence ID" value="KAK5168098.1"/>
    <property type="molecule type" value="Genomic_DNA"/>
</dbReference>
<dbReference type="Proteomes" id="UP001337655">
    <property type="component" value="Unassembled WGS sequence"/>
</dbReference>
<proteinExistence type="predicted"/>
<dbReference type="AlphaFoldDB" id="A0AAV9P9A1"/>
<name>A0AAV9P9A1_9PEZI</name>
<evidence type="ECO:0000256" key="1">
    <source>
        <dbReference type="ARBA" id="ARBA00023242"/>
    </source>
</evidence>
<evidence type="ECO:0000313" key="3">
    <source>
        <dbReference type="EMBL" id="KAK5168098.1"/>
    </source>
</evidence>
<dbReference type="PROSITE" id="PS50048">
    <property type="entry name" value="ZN2_CY6_FUNGAL_2"/>
    <property type="match status" value="1"/>
</dbReference>
<accession>A0AAV9P9A1</accession>
<dbReference type="Pfam" id="PF00172">
    <property type="entry name" value="Zn_clus"/>
    <property type="match status" value="1"/>
</dbReference>
<dbReference type="InterPro" id="IPR036864">
    <property type="entry name" value="Zn2-C6_fun-type_DNA-bd_sf"/>
</dbReference>
<dbReference type="GO" id="GO:0008270">
    <property type="term" value="F:zinc ion binding"/>
    <property type="evidence" value="ECO:0007669"/>
    <property type="project" value="InterPro"/>
</dbReference>
<gene>
    <name evidence="3" type="ORF">LTR77_006666</name>
</gene>
<dbReference type="GO" id="GO:0001228">
    <property type="term" value="F:DNA-binding transcription activator activity, RNA polymerase II-specific"/>
    <property type="evidence" value="ECO:0007669"/>
    <property type="project" value="TreeGrafter"/>
</dbReference>
<dbReference type="PROSITE" id="PS00463">
    <property type="entry name" value="ZN2_CY6_FUNGAL_1"/>
    <property type="match status" value="1"/>
</dbReference>
<dbReference type="CDD" id="cd00067">
    <property type="entry name" value="GAL4"/>
    <property type="match status" value="1"/>
</dbReference>
<dbReference type="PANTHER" id="PTHR47784">
    <property type="entry name" value="STEROL UPTAKE CONTROL PROTEIN 2"/>
    <property type="match status" value="1"/>
</dbReference>
<keyword evidence="1" id="KW-0539">Nucleus</keyword>
<comment type="caution">
    <text evidence="3">The sequence shown here is derived from an EMBL/GenBank/DDBJ whole genome shotgun (WGS) entry which is preliminary data.</text>
</comment>
<feature type="domain" description="Zn(2)-C6 fungal-type" evidence="2">
    <location>
        <begin position="12"/>
        <end position="41"/>
    </location>
</feature>
<dbReference type="Gene3D" id="4.10.240.10">
    <property type="entry name" value="Zn(2)-C6 fungal-type DNA-binding domain"/>
    <property type="match status" value="1"/>
</dbReference>
<dbReference type="InterPro" id="IPR001138">
    <property type="entry name" value="Zn2Cys6_DnaBD"/>
</dbReference>
<protein>
    <recommendedName>
        <fullName evidence="2">Zn(2)-C6 fungal-type domain-containing protein</fullName>
    </recommendedName>
</protein>
<reference evidence="3 4" key="1">
    <citation type="submission" date="2023-08" db="EMBL/GenBank/DDBJ databases">
        <title>Black Yeasts Isolated from many extreme environments.</title>
        <authorList>
            <person name="Coleine C."/>
            <person name="Stajich J.E."/>
            <person name="Selbmann L."/>
        </authorList>
    </citation>
    <scope>NUCLEOTIDE SEQUENCE [LARGE SCALE GENOMIC DNA]</scope>
    <source>
        <strain evidence="3 4">CCFEE 5935</strain>
    </source>
</reference>